<protein>
    <submittedName>
        <fullName evidence="1">Uncharacterized protein</fullName>
    </submittedName>
</protein>
<reference evidence="1 2" key="1">
    <citation type="journal article" date="2015" name="Genome Biol. Evol.">
        <title>Comparative Genomics of a Bacterivorous Green Alga Reveals Evolutionary Causalities and Consequences of Phago-Mixotrophic Mode of Nutrition.</title>
        <authorList>
            <person name="Burns J.A."/>
            <person name="Paasch A."/>
            <person name="Narechania A."/>
            <person name="Kim E."/>
        </authorList>
    </citation>
    <scope>NUCLEOTIDE SEQUENCE [LARGE SCALE GENOMIC DNA]</scope>
    <source>
        <strain evidence="1 2">PLY_AMNH</strain>
    </source>
</reference>
<evidence type="ECO:0000313" key="1">
    <source>
        <dbReference type="EMBL" id="KAK3243036.1"/>
    </source>
</evidence>
<dbReference type="Proteomes" id="UP001190700">
    <property type="component" value="Unassembled WGS sequence"/>
</dbReference>
<dbReference type="EMBL" id="LGRX02033090">
    <property type="protein sequence ID" value="KAK3243036.1"/>
    <property type="molecule type" value="Genomic_DNA"/>
</dbReference>
<proteinExistence type="predicted"/>
<gene>
    <name evidence="1" type="ORF">CYMTET_47305</name>
</gene>
<organism evidence="1 2">
    <name type="scientific">Cymbomonas tetramitiformis</name>
    <dbReference type="NCBI Taxonomy" id="36881"/>
    <lineage>
        <taxon>Eukaryota</taxon>
        <taxon>Viridiplantae</taxon>
        <taxon>Chlorophyta</taxon>
        <taxon>Pyramimonadophyceae</taxon>
        <taxon>Pyramimonadales</taxon>
        <taxon>Pyramimonadaceae</taxon>
        <taxon>Cymbomonas</taxon>
    </lineage>
</organism>
<name>A0AAE0EWB5_9CHLO</name>
<accession>A0AAE0EWB5</accession>
<keyword evidence="2" id="KW-1185">Reference proteome</keyword>
<evidence type="ECO:0000313" key="2">
    <source>
        <dbReference type="Proteomes" id="UP001190700"/>
    </source>
</evidence>
<sequence length="184" mass="20167">MFGIGNPPKREKEQDSDDAACKNENVVHLVCTASAYVRASGSLYDACLKMTRREHSEDIESVIVNMTLVDNSDEETVLVLSENICNIAKEFSDLHDLSAIHPEGLPAVLSTAMCASRIVGAYDSDPESACCNILLIVSEHAEVLKDLMEDVIVSATKDDLRWEIFSIKEFAIADSPSDDICIVE</sequence>
<dbReference type="AlphaFoldDB" id="A0AAE0EWB5"/>
<comment type="caution">
    <text evidence="1">The sequence shown here is derived from an EMBL/GenBank/DDBJ whole genome shotgun (WGS) entry which is preliminary data.</text>
</comment>